<dbReference type="PANTHER" id="PTHR43384:SF10">
    <property type="entry name" value="ATPASE INVOLVED IN CHROMOSOME PARTITIONING, PARA_MIND FAMILY"/>
    <property type="match status" value="1"/>
</dbReference>
<dbReference type="Proteomes" id="UP000001106">
    <property type="component" value="Chromosome"/>
</dbReference>
<gene>
    <name evidence="3" type="ordered locus">Maeo_0739</name>
</gene>
<protein>
    <recommendedName>
        <fullName evidence="5">AAA domain-containing protein</fullName>
    </recommendedName>
</protein>
<dbReference type="RefSeq" id="WP_011973454.1">
    <property type="nucleotide sequence ID" value="NC_009635.1"/>
</dbReference>
<dbReference type="OrthoDB" id="31168at2157"/>
<dbReference type="PANTHER" id="PTHR43384">
    <property type="entry name" value="SEPTUM SITE-DETERMINING PROTEIN MIND HOMOLOG, CHLOROPLASTIC-RELATED"/>
    <property type="match status" value="1"/>
</dbReference>
<dbReference type="EMBL" id="CP000743">
    <property type="protein sequence ID" value="ABR56322.1"/>
    <property type="molecule type" value="Genomic_DNA"/>
</dbReference>
<keyword evidence="2" id="KW-0067">ATP-binding</keyword>
<organism evidence="3 4">
    <name type="scientific">Methanococcus aeolicus (strain ATCC BAA-1280 / DSM 17508 / OCM 812 / Nankai-3)</name>
    <dbReference type="NCBI Taxonomy" id="419665"/>
    <lineage>
        <taxon>Archaea</taxon>
        <taxon>Methanobacteriati</taxon>
        <taxon>Methanobacteriota</taxon>
        <taxon>Methanomada group</taxon>
        <taxon>Methanococci</taxon>
        <taxon>Methanococcales</taxon>
        <taxon>Methanococcaceae</taxon>
        <taxon>Methanococcus</taxon>
    </lineage>
</organism>
<dbReference type="AlphaFoldDB" id="A6UV00"/>
<dbReference type="KEGG" id="mae:Maeo_0739"/>
<evidence type="ECO:0000313" key="4">
    <source>
        <dbReference type="Proteomes" id="UP000001106"/>
    </source>
</evidence>
<dbReference type="GO" id="GO:0005829">
    <property type="term" value="C:cytosol"/>
    <property type="evidence" value="ECO:0007669"/>
    <property type="project" value="TreeGrafter"/>
</dbReference>
<dbReference type="Pfam" id="PF10609">
    <property type="entry name" value="ParA"/>
    <property type="match status" value="1"/>
</dbReference>
<dbReference type="InterPro" id="IPR027417">
    <property type="entry name" value="P-loop_NTPase"/>
</dbReference>
<evidence type="ECO:0000256" key="1">
    <source>
        <dbReference type="ARBA" id="ARBA00022741"/>
    </source>
</evidence>
<dbReference type="GO" id="GO:0009898">
    <property type="term" value="C:cytoplasmic side of plasma membrane"/>
    <property type="evidence" value="ECO:0007669"/>
    <property type="project" value="TreeGrafter"/>
</dbReference>
<keyword evidence="4" id="KW-1185">Reference proteome</keyword>
<dbReference type="HOGENOM" id="CLU_037612_0_3_2"/>
<dbReference type="GeneID" id="5326567"/>
<dbReference type="GO" id="GO:0016887">
    <property type="term" value="F:ATP hydrolysis activity"/>
    <property type="evidence" value="ECO:0007669"/>
    <property type="project" value="TreeGrafter"/>
</dbReference>
<proteinExistence type="predicted"/>
<reference evidence="3" key="1">
    <citation type="submission" date="2007-06" db="EMBL/GenBank/DDBJ databases">
        <title>Complete sequence of Methanococcus aeolicus Nankai-3.</title>
        <authorList>
            <consortium name="US DOE Joint Genome Institute"/>
            <person name="Copeland A."/>
            <person name="Lucas S."/>
            <person name="Lapidus A."/>
            <person name="Barry K."/>
            <person name="Glavina del Rio T."/>
            <person name="Dalin E."/>
            <person name="Tice H."/>
            <person name="Pitluck S."/>
            <person name="Chain P."/>
            <person name="Malfatti S."/>
            <person name="Shin M."/>
            <person name="Vergez L."/>
            <person name="Schmutz J."/>
            <person name="Larimer F."/>
            <person name="Land M."/>
            <person name="Hauser L."/>
            <person name="Kyrpides N."/>
            <person name="Lykidis A."/>
            <person name="Sieprawska-Lupa M."/>
            <person name="Whitman W.B."/>
            <person name="Richardson P."/>
        </authorList>
    </citation>
    <scope>NUCLEOTIDE SEQUENCE [LARGE SCALE GENOMIC DNA]</scope>
    <source>
        <strain evidence="3">Nankai-3</strain>
    </source>
</reference>
<name>A6UV00_META3</name>
<dbReference type="GO" id="GO:0005524">
    <property type="term" value="F:ATP binding"/>
    <property type="evidence" value="ECO:0007669"/>
    <property type="project" value="UniProtKB-KW"/>
</dbReference>
<sequence>MKIGFYSIQGGTGKTTIATNMAYHLSKIVRTIYVDCDLYGTTAPMLFGFENNVNTLNAYLNGDIPLEDMIQQYDTLSLILCDATPEAFNTNSNPEKVVELINLMEKEFDVVIYDLPPNITEGNLLFVGSERLNNIIMVSNDSIPGIANTLKTADLLDELDIGIIGTVVNMDMGNVQFEEVVDKLLAILPYDKKVEKQYIDNVPIIDIKNSKFRKELIKLSDELAGAYIEEGIATERALNIAKDLRGAIIGEEPLEDKSDEDIDFDMDDFDIEEFNPKRL</sequence>
<accession>A6UV00</accession>
<keyword evidence="1" id="KW-0547">Nucleotide-binding</keyword>
<dbReference type="Gene3D" id="3.40.50.300">
    <property type="entry name" value="P-loop containing nucleotide triphosphate hydrolases"/>
    <property type="match status" value="1"/>
</dbReference>
<evidence type="ECO:0000313" key="3">
    <source>
        <dbReference type="EMBL" id="ABR56322.1"/>
    </source>
</evidence>
<dbReference type="GO" id="GO:0051782">
    <property type="term" value="P:negative regulation of cell division"/>
    <property type="evidence" value="ECO:0007669"/>
    <property type="project" value="TreeGrafter"/>
</dbReference>
<evidence type="ECO:0000256" key="2">
    <source>
        <dbReference type="ARBA" id="ARBA00022840"/>
    </source>
</evidence>
<dbReference type="STRING" id="419665.Maeo_0739"/>
<dbReference type="eggNOG" id="arCOG00589">
    <property type="taxonomic scope" value="Archaea"/>
</dbReference>
<dbReference type="InterPro" id="IPR050625">
    <property type="entry name" value="ParA/MinD_ATPase"/>
</dbReference>
<evidence type="ECO:0008006" key="5">
    <source>
        <dbReference type="Google" id="ProtNLM"/>
    </source>
</evidence>
<dbReference type="InterPro" id="IPR033756">
    <property type="entry name" value="YlxH/NBP35"/>
</dbReference>
<dbReference type="SUPFAM" id="SSF52540">
    <property type="entry name" value="P-loop containing nucleoside triphosphate hydrolases"/>
    <property type="match status" value="1"/>
</dbReference>